<feature type="transmembrane region" description="Helical" evidence="1">
    <location>
        <begin position="132"/>
        <end position="151"/>
    </location>
</feature>
<name>A0ABT0VH31_9LACO</name>
<keyword evidence="1" id="KW-0472">Membrane</keyword>
<protein>
    <submittedName>
        <fullName evidence="3">Prepilin peptidase</fullName>
    </submittedName>
</protein>
<feature type="transmembrane region" description="Helical" evidence="1">
    <location>
        <begin position="171"/>
        <end position="194"/>
    </location>
</feature>
<evidence type="ECO:0000313" key="3">
    <source>
        <dbReference type="EMBL" id="MCM2437147.1"/>
    </source>
</evidence>
<evidence type="ECO:0000259" key="2">
    <source>
        <dbReference type="Pfam" id="PF06750"/>
    </source>
</evidence>
<dbReference type="EMBL" id="JAGMVS010000052">
    <property type="protein sequence ID" value="MCM2437147.1"/>
    <property type="molecule type" value="Genomic_DNA"/>
</dbReference>
<comment type="caution">
    <text evidence="3">The sequence shown here is derived from an EMBL/GenBank/DDBJ whole genome shotgun (WGS) entry which is preliminary data.</text>
</comment>
<feature type="transmembrane region" description="Helical" evidence="1">
    <location>
        <begin position="201"/>
        <end position="219"/>
    </location>
</feature>
<feature type="domain" description="Prepilin peptidase A24 N-terminal" evidence="2">
    <location>
        <begin position="5"/>
        <end position="85"/>
    </location>
</feature>
<keyword evidence="1" id="KW-0812">Transmembrane</keyword>
<dbReference type="InterPro" id="IPR050882">
    <property type="entry name" value="Prepilin_peptidase/N-MTase"/>
</dbReference>
<dbReference type="RefSeq" id="WP_205144295.1">
    <property type="nucleotide sequence ID" value="NZ_JAFBDN010000030.1"/>
</dbReference>
<keyword evidence="4" id="KW-1185">Reference proteome</keyword>
<reference evidence="3" key="1">
    <citation type="submission" date="2021-04" db="EMBL/GenBank/DDBJ databases">
        <title>Taxonomic assessment of Weissella genus.</title>
        <authorList>
            <person name="Fanelli F."/>
            <person name="Chieffi D."/>
            <person name="Dell'Aquila A."/>
            <person name="Gyu-Sung C."/>
            <person name="Franz C.M.A.P."/>
            <person name="Fusco V."/>
        </authorList>
    </citation>
    <scope>NUCLEOTIDE SEQUENCE</scope>
    <source>
        <strain evidence="3">LMG 25373</strain>
    </source>
</reference>
<dbReference type="PANTHER" id="PTHR30487:SF0">
    <property type="entry name" value="PREPILIN LEADER PEPTIDASE_N-METHYLTRANSFERASE-RELATED"/>
    <property type="match status" value="1"/>
</dbReference>
<evidence type="ECO:0000313" key="4">
    <source>
        <dbReference type="Proteomes" id="UP001057481"/>
    </source>
</evidence>
<dbReference type="Pfam" id="PF06750">
    <property type="entry name" value="A24_N_bact"/>
    <property type="match status" value="1"/>
</dbReference>
<dbReference type="InterPro" id="IPR010627">
    <property type="entry name" value="Prepilin_pept_A24_N"/>
</dbReference>
<proteinExistence type="predicted"/>
<feature type="transmembrane region" description="Helical" evidence="1">
    <location>
        <begin position="74"/>
        <end position="98"/>
    </location>
</feature>
<accession>A0ABT0VH31</accession>
<feature type="transmembrane region" description="Helical" evidence="1">
    <location>
        <begin position="104"/>
        <end position="125"/>
    </location>
</feature>
<sequence length="222" mass="25665">MLNFIIGSCIASFCSCLAERLLINENLFTRSHCATCHHQLAWYNLIPIISYCLQNGLCSYCQTKIPKHLILVEIFGGLSLMLFAHQMMLLWLLFSFIFLSVQDYLTQTINIWLAWLTCLISLLQLNYHPQTAWLFWSLSTFCLSSLLFLFIKQQWLGSGDFPIILTLWFSLSLKDFSLCLMIASCCAILVLFFFKLKVIPLIPFLTLGYWLVNILPQVINPQ</sequence>
<keyword evidence="1" id="KW-1133">Transmembrane helix</keyword>
<dbReference type="Proteomes" id="UP001057481">
    <property type="component" value="Unassembled WGS sequence"/>
</dbReference>
<gene>
    <name evidence="3" type="ORF">KAK10_04325</name>
</gene>
<evidence type="ECO:0000256" key="1">
    <source>
        <dbReference type="SAM" id="Phobius"/>
    </source>
</evidence>
<dbReference type="PANTHER" id="PTHR30487">
    <property type="entry name" value="TYPE 4 PREPILIN-LIKE PROTEINS LEADER PEPTIDE-PROCESSING ENZYME"/>
    <property type="match status" value="1"/>
</dbReference>
<organism evidence="3 4">
    <name type="scientific">Periweissella beninensis</name>
    <dbReference type="NCBI Taxonomy" id="504936"/>
    <lineage>
        <taxon>Bacteria</taxon>
        <taxon>Bacillati</taxon>
        <taxon>Bacillota</taxon>
        <taxon>Bacilli</taxon>
        <taxon>Lactobacillales</taxon>
        <taxon>Lactobacillaceae</taxon>
        <taxon>Periweissella</taxon>
    </lineage>
</organism>